<sequence length="332" mass="36970">MTMTNIERAGCRLDLVSTYDSACSYWFPIFFSPAHSIFQIRYSRHESRCAVVASAPKLRVTQITWSVLFFSVFAGDFNDWGPEGSISPWEFTVKFFDVITATSVEDSPLLRDNKAQTPIQISEIRGYNFPKAHGMLKAANQFSLALECGTQKKVSEVSKRDGQPLWDEGFEFDSTSTSVAIKVYIHHSLGKDELVGEMGEDVSKLLASAGTDGSIRRVLKIPGRSSAVKNPPEISFKMTVKTTNDSMRQAIEAGKAKWKEVQKSPVLLDQTSKELVTAAKIQSTITAATENVMPFLDKLDKFVKLVDTISEVHPYAKIAWSVISAGYNFRKK</sequence>
<evidence type="ECO:0000313" key="3">
    <source>
        <dbReference type="Proteomes" id="UP000076798"/>
    </source>
</evidence>
<keyword evidence="3" id="KW-1185">Reference proteome</keyword>
<evidence type="ECO:0000313" key="2">
    <source>
        <dbReference type="EMBL" id="KZT32011.1"/>
    </source>
</evidence>
<dbReference type="STRING" id="1314776.A0A165XAY1"/>
<dbReference type="InterPro" id="IPR000008">
    <property type="entry name" value="C2_dom"/>
</dbReference>
<feature type="domain" description="C2" evidence="1">
    <location>
        <begin position="100"/>
        <end position="215"/>
    </location>
</feature>
<dbReference type="EMBL" id="KV428406">
    <property type="protein sequence ID" value="KZT32011.1"/>
    <property type="molecule type" value="Genomic_DNA"/>
</dbReference>
<dbReference type="Pfam" id="PF00168">
    <property type="entry name" value="C2"/>
    <property type="match status" value="1"/>
</dbReference>
<dbReference type="SUPFAM" id="SSF49562">
    <property type="entry name" value="C2 domain (Calcium/lipid-binding domain, CaLB)"/>
    <property type="match status" value="1"/>
</dbReference>
<dbReference type="Proteomes" id="UP000076798">
    <property type="component" value="Unassembled WGS sequence"/>
</dbReference>
<dbReference type="OrthoDB" id="3264716at2759"/>
<gene>
    <name evidence="2" type="ORF">SISSUDRAFT_1067271</name>
</gene>
<reference evidence="2 3" key="1">
    <citation type="journal article" date="2016" name="Mol. Biol. Evol.">
        <title>Comparative Genomics of Early-Diverging Mushroom-Forming Fungi Provides Insights into the Origins of Lignocellulose Decay Capabilities.</title>
        <authorList>
            <person name="Nagy L.G."/>
            <person name="Riley R."/>
            <person name="Tritt A."/>
            <person name="Adam C."/>
            <person name="Daum C."/>
            <person name="Floudas D."/>
            <person name="Sun H."/>
            <person name="Yadav J.S."/>
            <person name="Pangilinan J."/>
            <person name="Larsson K.H."/>
            <person name="Matsuura K."/>
            <person name="Barry K."/>
            <person name="Labutti K."/>
            <person name="Kuo R."/>
            <person name="Ohm R.A."/>
            <person name="Bhattacharya S.S."/>
            <person name="Shirouzu T."/>
            <person name="Yoshinaga Y."/>
            <person name="Martin F.M."/>
            <person name="Grigoriev I.V."/>
            <person name="Hibbett D.S."/>
        </authorList>
    </citation>
    <scope>NUCLEOTIDE SEQUENCE [LARGE SCALE GENOMIC DNA]</scope>
    <source>
        <strain evidence="2 3">HHB10207 ss-3</strain>
    </source>
</reference>
<dbReference type="InterPro" id="IPR035892">
    <property type="entry name" value="C2_domain_sf"/>
</dbReference>
<dbReference type="Gene3D" id="2.60.40.150">
    <property type="entry name" value="C2 domain"/>
    <property type="match status" value="1"/>
</dbReference>
<proteinExistence type="predicted"/>
<protein>
    <recommendedName>
        <fullName evidence="1">C2 domain-containing protein</fullName>
    </recommendedName>
</protein>
<name>A0A165XAY1_9AGAM</name>
<dbReference type="AlphaFoldDB" id="A0A165XAY1"/>
<evidence type="ECO:0000259" key="1">
    <source>
        <dbReference type="PROSITE" id="PS50004"/>
    </source>
</evidence>
<dbReference type="PROSITE" id="PS50004">
    <property type="entry name" value="C2"/>
    <property type="match status" value="1"/>
</dbReference>
<organism evidence="2 3">
    <name type="scientific">Sistotremastrum suecicum HHB10207 ss-3</name>
    <dbReference type="NCBI Taxonomy" id="1314776"/>
    <lineage>
        <taxon>Eukaryota</taxon>
        <taxon>Fungi</taxon>
        <taxon>Dikarya</taxon>
        <taxon>Basidiomycota</taxon>
        <taxon>Agaricomycotina</taxon>
        <taxon>Agaricomycetes</taxon>
        <taxon>Sistotremastrales</taxon>
        <taxon>Sistotremastraceae</taxon>
        <taxon>Sistotremastrum</taxon>
    </lineage>
</organism>
<accession>A0A165XAY1</accession>